<protein>
    <submittedName>
        <fullName evidence="3">Uncharacterized protein</fullName>
    </submittedName>
</protein>
<dbReference type="EMBL" id="NHZQ01000447">
    <property type="protein sequence ID" value="PSK34474.1"/>
    <property type="molecule type" value="Genomic_DNA"/>
</dbReference>
<sequence>MQLTHSILTFLSFSAIASAGTCCDCLTRNTDICDCVPERDCRFHEGLATPVHLSVTTRGGVGALPTERAGAAQARTSGARVVRRSDGEGSSDEDWARAGLLNELFDLIFR</sequence>
<evidence type="ECO:0000313" key="4">
    <source>
        <dbReference type="Proteomes" id="UP000243723"/>
    </source>
</evidence>
<organism evidence="3 4">
    <name type="scientific">Elsinoe australis</name>
    <dbReference type="NCBI Taxonomy" id="40998"/>
    <lineage>
        <taxon>Eukaryota</taxon>
        <taxon>Fungi</taxon>
        <taxon>Dikarya</taxon>
        <taxon>Ascomycota</taxon>
        <taxon>Pezizomycotina</taxon>
        <taxon>Dothideomycetes</taxon>
        <taxon>Dothideomycetidae</taxon>
        <taxon>Myriangiales</taxon>
        <taxon>Elsinoaceae</taxon>
        <taxon>Elsinoe</taxon>
    </lineage>
</organism>
<dbReference type="Proteomes" id="UP000243723">
    <property type="component" value="Unassembled WGS sequence"/>
</dbReference>
<reference evidence="3 4" key="1">
    <citation type="submission" date="2017-05" db="EMBL/GenBank/DDBJ databases">
        <title>Draft genome sequence of Elsinoe australis.</title>
        <authorList>
            <person name="Cheng Q."/>
        </authorList>
    </citation>
    <scope>NUCLEOTIDE SEQUENCE [LARGE SCALE GENOMIC DNA]</scope>
    <source>
        <strain evidence="3 4">NL1</strain>
    </source>
</reference>
<evidence type="ECO:0000256" key="2">
    <source>
        <dbReference type="SAM" id="SignalP"/>
    </source>
</evidence>
<feature type="chain" id="PRO_5015176952" evidence="2">
    <location>
        <begin position="20"/>
        <end position="110"/>
    </location>
</feature>
<accession>A0A2P7YET1</accession>
<name>A0A2P7YET1_9PEZI</name>
<keyword evidence="2" id="KW-0732">Signal</keyword>
<feature type="region of interest" description="Disordered" evidence="1">
    <location>
        <begin position="68"/>
        <end position="93"/>
    </location>
</feature>
<proteinExistence type="predicted"/>
<gene>
    <name evidence="3" type="ORF">B9Z65_8800</name>
</gene>
<keyword evidence="4" id="KW-1185">Reference proteome</keyword>
<dbReference type="AlphaFoldDB" id="A0A2P7YET1"/>
<evidence type="ECO:0000313" key="3">
    <source>
        <dbReference type="EMBL" id="PSK34474.1"/>
    </source>
</evidence>
<evidence type="ECO:0000256" key="1">
    <source>
        <dbReference type="SAM" id="MobiDB-lite"/>
    </source>
</evidence>
<feature type="signal peptide" evidence="2">
    <location>
        <begin position="1"/>
        <end position="19"/>
    </location>
</feature>
<comment type="caution">
    <text evidence="3">The sequence shown here is derived from an EMBL/GenBank/DDBJ whole genome shotgun (WGS) entry which is preliminary data.</text>
</comment>